<feature type="transmembrane region" description="Helical" evidence="1">
    <location>
        <begin position="270"/>
        <end position="291"/>
    </location>
</feature>
<dbReference type="OrthoDB" id="10317806at2759"/>
<dbReference type="Proteomes" id="UP000663891">
    <property type="component" value="Unassembled WGS sequence"/>
</dbReference>
<sequence>MSSSLAIYRGVAYGVPFGMGAIIFVIMSILNKRAHSYAVERILGIKLKSSKSKTESLETRSSDGRSTEGPVMRITNENSQNNQVKVWSLKQNTETFLYIQQEDEVQKKEKEKEGLPCILRFLCDIFTSAIITVLLEIIFLQCVLSYQSILDNSSCPDFDADCFGTYNGIQNFGPFNCTKNTIANFSVDPPRLSCYGWVYNTTTTLDVINAIGVSGGLLGLVSSIVPLVYYLSYFEKPFRVMSFFGLVPLGWTISTFTVFITHAFQEVSVLTILTFSLLIVMTFGGWGWAVYTSWPRRSRRTDWSCSRKCCGTPRWFLASYPYYPFCCFGKPEKYLCFDV</sequence>
<dbReference type="Proteomes" id="UP000663881">
    <property type="component" value="Unassembled WGS sequence"/>
</dbReference>
<name>A0A819Q886_9BILA</name>
<keyword evidence="1" id="KW-1133">Transmembrane helix</keyword>
<keyword evidence="1" id="KW-0472">Membrane</keyword>
<evidence type="ECO:0000313" key="4">
    <source>
        <dbReference type="Proteomes" id="UP000663881"/>
    </source>
</evidence>
<accession>A0A819Q886</accession>
<comment type="caution">
    <text evidence="3">The sequence shown here is derived from an EMBL/GenBank/DDBJ whole genome shotgun (WGS) entry which is preliminary data.</text>
</comment>
<feature type="transmembrane region" description="Helical" evidence="1">
    <location>
        <begin position="117"/>
        <end position="140"/>
    </location>
</feature>
<evidence type="ECO:0000313" key="2">
    <source>
        <dbReference type="EMBL" id="CAF1435251.1"/>
    </source>
</evidence>
<reference evidence="3" key="1">
    <citation type="submission" date="2021-02" db="EMBL/GenBank/DDBJ databases">
        <authorList>
            <person name="Nowell W R."/>
        </authorList>
    </citation>
    <scope>NUCLEOTIDE SEQUENCE</scope>
</reference>
<organism evidence="3 4">
    <name type="scientific">Adineta steineri</name>
    <dbReference type="NCBI Taxonomy" id="433720"/>
    <lineage>
        <taxon>Eukaryota</taxon>
        <taxon>Metazoa</taxon>
        <taxon>Spiralia</taxon>
        <taxon>Gnathifera</taxon>
        <taxon>Rotifera</taxon>
        <taxon>Eurotatoria</taxon>
        <taxon>Bdelloidea</taxon>
        <taxon>Adinetida</taxon>
        <taxon>Adinetidae</taxon>
        <taxon>Adineta</taxon>
    </lineage>
</organism>
<feature type="transmembrane region" description="Helical" evidence="1">
    <location>
        <begin position="6"/>
        <end position="30"/>
    </location>
</feature>
<feature type="transmembrane region" description="Helical" evidence="1">
    <location>
        <begin position="243"/>
        <end position="264"/>
    </location>
</feature>
<gene>
    <name evidence="3" type="ORF">OKA104_LOCUS30920</name>
    <name evidence="2" type="ORF">VCS650_LOCUS38551</name>
</gene>
<dbReference type="EMBL" id="CAJNON010001160">
    <property type="protein sequence ID" value="CAF1435251.1"/>
    <property type="molecule type" value="Genomic_DNA"/>
</dbReference>
<evidence type="ECO:0000256" key="1">
    <source>
        <dbReference type="SAM" id="Phobius"/>
    </source>
</evidence>
<proteinExistence type="predicted"/>
<keyword evidence="1" id="KW-0812">Transmembrane</keyword>
<dbReference type="AlphaFoldDB" id="A0A819Q886"/>
<feature type="transmembrane region" description="Helical" evidence="1">
    <location>
        <begin position="207"/>
        <end position="231"/>
    </location>
</feature>
<protein>
    <submittedName>
        <fullName evidence="3">Uncharacterized protein</fullName>
    </submittedName>
</protein>
<evidence type="ECO:0000313" key="3">
    <source>
        <dbReference type="EMBL" id="CAF4020298.1"/>
    </source>
</evidence>
<dbReference type="EMBL" id="CAJOAY010003408">
    <property type="protein sequence ID" value="CAF4020298.1"/>
    <property type="molecule type" value="Genomic_DNA"/>
</dbReference>